<dbReference type="EMBL" id="CP030850">
    <property type="protein sequence ID" value="AXE17803.1"/>
    <property type="molecule type" value="Genomic_DNA"/>
</dbReference>
<dbReference type="Pfam" id="PF03572">
    <property type="entry name" value="Peptidase_S41"/>
    <property type="match status" value="1"/>
</dbReference>
<evidence type="ECO:0000313" key="3">
    <source>
        <dbReference type="Proteomes" id="UP000251993"/>
    </source>
</evidence>
<evidence type="ECO:0000313" key="2">
    <source>
        <dbReference type="EMBL" id="AXE17803.1"/>
    </source>
</evidence>
<accession>A0A344TGN2</accession>
<reference evidence="2 3" key="1">
    <citation type="submission" date="2018-07" db="EMBL/GenBank/DDBJ databases">
        <title>Genome sequencing of Runella.</title>
        <authorList>
            <person name="Baek M.-G."/>
            <person name="Yi H."/>
        </authorList>
    </citation>
    <scope>NUCLEOTIDE SEQUENCE [LARGE SCALE GENOMIC DNA]</scope>
    <source>
        <strain evidence="2 3">HYN0085</strain>
    </source>
</reference>
<dbReference type="Gene3D" id="3.90.226.10">
    <property type="entry name" value="2-enoyl-CoA Hydratase, Chain A, domain 1"/>
    <property type="match status" value="1"/>
</dbReference>
<organism evidence="2 3">
    <name type="scientific">Runella rosea</name>
    <dbReference type="NCBI Taxonomy" id="2259595"/>
    <lineage>
        <taxon>Bacteria</taxon>
        <taxon>Pseudomonadati</taxon>
        <taxon>Bacteroidota</taxon>
        <taxon>Cytophagia</taxon>
        <taxon>Cytophagales</taxon>
        <taxon>Spirosomataceae</taxon>
        <taxon>Runella</taxon>
    </lineage>
</organism>
<dbReference type="GO" id="GO:0006508">
    <property type="term" value="P:proteolysis"/>
    <property type="evidence" value="ECO:0007669"/>
    <property type="project" value="InterPro"/>
</dbReference>
<dbReference type="AlphaFoldDB" id="A0A344TGN2"/>
<name>A0A344TGN2_9BACT</name>
<dbReference type="InterPro" id="IPR005151">
    <property type="entry name" value="Tail-specific_protease"/>
</dbReference>
<dbReference type="SUPFAM" id="SSF52096">
    <property type="entry name" value="ClpP/crotonase"/>
    <property type="match status" value="1"/>
</dbReference>
<dbReference type="InterPro" id="IPR029045">
    <property type="entry name" value="ClpP/crotonase-like_dom_sf"/>
</dbReference>
<dbReference type="Proteomes" id="UP000251993">
    <property type="component" value="Chromosome"/>
</dbReference>
<keyword evidence="3" id="KW-1185">Reference proteome</keyword>
<protein>
    <recommendedName>
        <fullName evidence="1">Tail specific protease domain-containing protein</fullName>
    </recommendedName>
</protein>
<feature type="domain" description="Tail specific protease" evidence="1">
    <location>
        <begin position="246"/>
        <end position="394"/>
    </location>
</feature>
<sequence>MKQGIWISIVLFFSIHFLGFAQSDCTCLSSLDSLRNKIGLNYAGYEDKVNEKTRSHYGRMVQELRALASKSPDRRACFKLLARYVNFFEDKHLQIGDYHPDDFTRIYEFFTEKDARQLLRNASIDSPEGIWIEPSGEKKLAILKDGKRPGIFKALVIQSSDSNFKPGQLYYRLQNKGGFYEVESLGNALLSAKSRGKHYKNLFYNYGPWMRQYPHQPDLAEQREFEAWKNNGKGLMCYKMTDSVVCLKIPTFGMQGNQLESFVNKYDSLIRATPYLIVDVRHNGGGNIGMEVLLPYLCSEPFVVKGGLMKSSEDNNRAFESDYAGDTVLVRRLRQNVGKLVSQPDLSLQYEPLPNPKKVVILQNDQCGSATEYSLQIVKNFKKVTTMGGFTMGMMDYGDLRGPADLPCRDFKCVIPMVKSPWTDTEPIDRTGIKPEIRILLPEYEWPARAVEYLQGN</sequence>
<evidence type="ECO:0000259" key="1">
    <source>
        <dbReference type="Pfam" id="PF03572"/>
    </source>
</evidence>
<dbReference type="KEGG" id="run:DR864_08665"/>
<dbReference type="RefSeq" id="WP_114066588.1">
    <property type="nucleotide sequence ID" value="NZ_CP030850.1"/>
</dbReference>
<dbReference type="GO" id="GO:0008236">
    <property type="term" value="F:serine-type peptidase activity"/>
    <property type="evidence" value="ECO:0007669"/>
    <property type="project" value="InterPro"/>
</dbReference>
<proteinExistence type="predicted"/>
<gene>
    <name evidence="2" type="ORF">DR864_08665</name>
</gene>
<dbReference type="OrthoDB" id="2327485at2"/>